<keyword evidence="4" id="KW-0031">Aminopeptidase</keyword>
<dbReference type="GO" id="GO:0004177">
    <property type="term" value="F:aminopeptidase activity"/>
    <property type="evidence" value="ECO:0007669"/>
    <property type="project" value="UniProtKB-KW"/>
</dbReference>
<dbReference type="InterPro" id="IPR002410">
    <property type="entry name" value="Peptidase_S33"/>
</dbReference>
<dbReference type="InterPro" id="IPR029058">
    <property type="entry name" value="AB_hydrolase_fold"/>
</dbReference>
<protein>
    <submittedName>
        <fullName evidence="4">Alpha/beta hydrolase</fullName>
        <ecNumber evidence="4">3.4.11.5</ecNumber>
    </submittedName>
</protein>
<feature type="domain" description="AB hydrolase-1" evidence="3">
    <location>
        <begin position="28"/>
        <end position="136"/>
    </location>
</feature>
<dbReference type="PANTHER" id="PTHR43798:SF33">
    <property type="entry name" value="HYDROLASE, PUTATIVE (AFU_ORTHOLOGUE AFUA_2G14860)-RELATED"/>
    <property type="match status" value="1"/>
</dbReference>
<dbReference type="SUPFAM" id="SSF53474">
    <property type="entry name" value="alpha/beta-Hydrolases"/>
    <property type="match status" value="1"/>
</dbReference>
<evidence type="ECO:0000313" key="4">
    <source>
        <dbReference type="EMBL" id="CUP16563.1"/>
    </source>
</evidence>
<evidence type="ECO:0000256" key="1">
    <source>
        <dbReference type="ARBA" id="ARBA00010088"/>
    </source>
</evidence>
<dbReference type="PANTHER" id="PTHR43798">
    <property type="entry name" value="MONOACYLGLYCEROL LIPASE"/>
    <property type="match status" value="1"/>
</dbReference>
<dbReference type="Pfam" id="PF00561">
    <property type="entry name" value="Abhydrolase_1"/>
    <property type="match status" value="1"/>
</dbReference>
<comment type="similarity">
    <text evidence="1">Belongs to the peptidase S33 family.</text>
</comment>
<dbReference type="GO" id="GO:0006508">
    <property type="term" value="P:proteolysis"/>
    <property type="evidence" value="ECO:0007669"/>
    <property type="project" value="InterPro"/>
</dbReference>
<sequence length="304" mass="34908">MPINHQTTITLNGVPQYVSIRAERDHLPLLLYLHGGPGDAALPLVLKYNSELEKHFTVVVWEQRGAGKSYYDFGDSTVTIATFLEDLHALVTLLTERYRQEKLYLVGHSWGSVLGLTYTEKHPEKVRAYVGCGQVVNMKKASRTGYEFAAAHAGKKALARLKKADCTYTGENWLDDLLFVTKQVVKHGGSLYGRTNYNPLVTPFLFSRYYSIPDLIRRQKGSLQAIKRLWPELMEVNFEGRTEYGAPVIFVEGRHDVHVSSVLAKEYYDTIQTEKQFHWFEHSCHFPQWSEHEKFHSLMVDLLQ</sequence>
<dbReference type="Gene3D" id="3.40.50.1820">
    <property type="entry name" value="alpha/beta hydrolase"/>
    <property type="match status" value="1"/>
</dbReference>
<evidence type="ECO:0000313" key="5">
    <source>
        <dbReference type="Proteomes" id="UP000095651"/>
    </source>
</evidence>
<evidence type="ECO:0000259" key="3">
    <source>
        <dbReference type="Pfam" id="PF00561"/>
    </source>
</evidence>
<gene>
    <name evidence="4" type="primary">pip_2</name>
    <name evidence="4" type="ORF">ERS852407_05176</name>
</gene>
<dbReference type="EMBL" id="CYZE01000019">
    <property type="protein sequence ID" value="CUP16563.1"/>
    <property type="molecule type" value="Genomic_DNA"/>
</dbReference>
<keyword evidence="2 4" id="KW-0378">Hydrolase</keyword>
<dbReference type="AlphaFoldDB" id="A0A174KX64"/>
<accession>A0A174KX64</accession>
<keyword evidence="4" id="KW-0645">Protease</keyword>
<reference evidence="4 5" key="1">
    <citation type="submission" date="2015-09" db="EMBL/GenBank/DDBJ databases">
        <authorList>
            <consortium name="Pathogen Informatics"/>
        </authorList>
    </citation>
    <scope>NUCLEOTIDE SEQUENCE [LARGE SCALE GENOMIC DNA]</scope>
    <source>
        <strain evidence="4 5">2789STDY5608850</strain>
    </source>
</reference>
<evidence type="ECO:0000256" key="2">
    <source>
        <dbReference type="ARBA" id="ARBA00022801"/>
    </source>
</evidence>
<organism evidence="4 5">
    <name type="scientific">Hungatella hathewayi</name>
    <dbReference type="NCBI Taxonomy" id="154046"/>
    <lineage>
        <taxon>Bacteria</taxon>
        <taxon>Bacillati</taxon>
        <taxon>Bacillota</taxon>
        <taxon>Clostridia</taxon>
        <taxon>Lachnospirales</taxon>
        <taxon>Lachnospiraceae</taxon>
        <taxon>Hungatella</taxon>
    </lineage>
</organism>
<dbReference type="InterPro" id="IPR000073">
    <property type="entry name" value="AB_hydrolase_1"/>
</dbReference>
<dbReference type="Proteomes" id="UP000095651">
    <property type="component" value="Unassembled WGS sequence"/>
</dbReference>
<dbReference type="EC" id="3.4.11.5" evidence="4"/>
<dbReference type="InterPro" id="IPR050266">
    <property type="entry name" value="AB_hydrolase_sf"/>
</dbReference>
<proteinExistence type="inferred from homology"/>
<dbReference type="PRINTS" id="PR00793">
    <property type="entry name" value="PROAMNOPTASE"/>
</dbReference>
<name>A0A174KX64_9FIRM</name>
<dbReference type="GO" id="GO:0016020">
    <property type="term" value="C:membrane"/>
    <property type="evidence" value="ECO:0007669"/>
    <property type="project" value="TreeGrafter"/>
</dbReference>
<dbReference type="RefSeq" id="WP_055659544.1">
    <property type="nucleotide sequence ID" value="NZ_CABIXC010000019.1"/>
</dbReference>